<reference evidence="2" key="1">
    <citation type="journal article" date="2017" name="Nat. Ecol. Evol.">
        <title>Genome expansion and lineage-specific genetic innovations in the forest pathogenic fungi Armillaria.</title>
        <authorList>
            <person name="Sipos G."/>
            <person name="Prasanna A.N."/>
            <person name="Walter M.C."/>
            <person name="O'Connor E."/>
            <person name="Balint B."/>
            <person name="Krizsan K."/>
            <person name="Kiss B."/>
            <person name="Hess J."/>
            <person name="Varga T."/>
            <person name="Slot J."/>
            <person name="Riley R."/>
            <person name="Boka B."/>
            <person name="Rigling D."/>
            <person name="Barry K."/>
            <person name="Lee J."/>
            <person name="Mihaltcheva S."/>
            <person name="LaButti K."/>
            <person name="Lipzen A."/>
            <person name="Waldron R."/>
            <person name="Moloney N.M."/>
            <person name="Sperisen C."/>
            <person name="Kredics L."/>
            <person name="Vagvoelgyi C."/>
            <person name="Patrignani A."/>
            <person name="Fitzpatrick D."/>
            <person name="Nagy I."/>
            <person name="Doyle S."/>
            <person name="Anderson J.B."/>
            <person name="Grigoriev I.V."/>
            <person name="Gueldener U."/>
            <person name="Muensterkoetter M."/>
            <person name="Nagy L.G."/>
        </authorList>
    </citation>
    <scope>NUCLEOTIDE SEQUENCE [LARGE SCALE GENOMIC DNA]</scope>
    <source>
        <strain evidence="2">Ar21-2</strain>
    </source>
</reference>
<evidence type="ECO:0000313" key="2">
    <source>
        <dbReference type="Proteomes" id="UP000217790"/>
    </source>
</evidence>
<accession>A0A2H3E2U2</accession>
<evidence type="ECO:0000313" key="1">
    <source>
        <dbReference type="EMBL" id="PBK93996.1"/>
    </source>
</evidence>
<gene>
    <name evidence="1" type="ORF">ARMGADRAFT_113278</name>
</gene>
<protein>
    <submittedName>
        <fullName evidence="1">Uncharacterized protein</fullName>
    </submittedName>
</protein>
<keyword evidence="2" id="KW-1185">Reference proteome</keyword>
<dbReference type="Proteomes" id="UP000217790">
    <property type="component" value="Unassembled WGS sequence"/>
</dbReference>
<sequence length="116" mass="12610">MAAAPCGSSIISLGTRATPAITLVCYSLILHLQLQFQKSIESLEEHGWYASRMYRAKVRVSPDVACRVLRGSPNWAITALHQNAVSMQRTCVASWRVTPSLVPTSIQRSKSPGPSG</sequence>
<organism evidence="1 2">
    <name type="scientific">Armillaria gallica</name>
    <name type="common">Bulbous honey fungus</name>
    <name type="synonym">Armillaria bulbosa</name>
    <dbReference type="NCBI Taxonomy" id="47427"/>
    <lineage>
        <taxon>Eukaryota</taxon>
        <taxon>Fungi</taxon>
        <taxon>Dikarya</taxon>
        <taxon>Basidiomycota</taxon>
        <taxon>Agaricomycotina</taxon>
        <taxon>Agaricomycetes</taxon>
        <taxon>Agaricomycetidae</taxon>
        <taxon>Agaricales</taxon>
        <taxon>Marasmiineae</taxon>
        <taxon>Physalacriaceae</taxon>
        <taxon>Armillaria</taxon>
    </lineage>
</organism>
<proteinExistence type="predicted"/>
<dbReference type="AlphaFoldDB" id="A0A2H3E2U2"/>
<name>A0A2H3E2U2_ARMGA</name>
<dbReference type="InParanoid" id="A0A2H3E2U2"/>
<dbReference type="EMBL" id="KZ293655">
    <property type="protein sequence ID" value="PBK93996.1"/>
    <property type="molecule type" value="Genomic_DNA"/>
</dbReference>